<feature type="domain" description="Septum formation inhibitor MinC C-terminal" evidence="6">
    <location>
        <begin position="97"/>
        <end position="193"/>
    </location>
</feature>
<dbReference type="InterPro" id="IPR005526">
    <property type="entry name" value="Septum_form_inhib_MinC_C"/>
</dbReference>
<evidence type="ECO:0000256" key="3">
    <source>
        <dbReference type="ARBA" id="ARBA00023306"/>
    </source>
</evidence>
<dbReference type="HAMAP" id="MF_00267">
    <property type="entry name" value="MinC"/>
    <property type="match status" value="1"/>
</dbReference>
<dbReference type="PANTHER" id="PTHR34108:SF1">
    <property type="entry name" value="SEPTUM SITE-DETERMINING PROTEIN MINC"/>
    <property type="match status" value="1"/>
</dbReference>
<proteinExistence type="inferred from homology"/>
<evidence type="ECO:0000256" key="1">
    <source>
        <dbReference type="ARBA" id="ARBA00022618"/>
    </source>
</evidence>
<keyword evidence="1 5" id="KW-0132">Cell division</keyword>
<evidence type="ECO:0000313" key="7">
    <source>
        <dbReference type="EMBL" id="XCI29759.1"/>
    </source>
</evidence>
<dbReference type="InterPro" id="IPR036145">
    <property type="entry name" value="MinC_C_sf"/>
</dbReference>
<gene>
    <name evidence="5" type="primary">minC</name>
    <name evidence="7" type="ORF">PRVXH_001101</name>
</gene>
<evidence type="ECO:0000256" key="2">
    <source>
        <dbReference type="ARBA" id="ARBA00023210"/>
    </source>
</evidence>
<dbReference type="GO" id="GO:0000902">
    <property type="term" value="P:cell morphogenesis"/>
    <property type="evidence" value="ECO:0007669"/>
    <property type="project" value="InterPro"/>
</dbReference>
<dbReference type="EMBL" id="CP159485">
    <property type="protein sequence ID" value="XCI29759.1"/>
    <property type="molecule type" value="Genomic_DNA"/>
</dbReference>
<keyword evidence="2 5" id="KW-0717">Septation</keyword>
<sequence length="204" mass="22418">MKITSFNVKGKNNSVKITLTGKNPKYFWEELEGYIKQNEKFFKGASLLIDGLPLDFDETPAKGLEELYNVSIKLTGKTTKTLQNHLVATNSTYYHLKTIRSGQRFFYAGDVVVFGNVNSGGEILASGNITVTNSIGGLVHAGYNGDKKSFVIAEKLLSPQIRIADHVLPVEKASESAINEKVVVSIAEKDIVVNEFNDVNMKGD</sequence>
<dbReference type="InterPro" id="IPR013033">
    <property type="entry name" value="MinC"/>
</dbReference>
<evidence type="ECO:0000256" key="5">
    <source>
        <dbReference type="HAMAP-Rule" id="MF_00267"/>
    </source>
</evidence>
<dbReference type="GO" id="GO:0000917">
    <property type="term" value="P:division septum assembly"/>
    <property type="evidence" value="ECO:0007669"/>
    <property type="project" value="UniProtKB-KW"/>
</dbReference>
<reference evidence="7" key="1">
    <citation type="journal article" date="2018" name="Antonie Van Leeuwenhoek">
        <title>Proteinivorax hydrogeniformans sp. nov., an anaerobic, haloalkaliphilic bacterium fermenting proteinaceous compounds with high hydrogen production.</title>
        <authorList>
            <person name="Boltyanskaya Y."/>
            <person name="Detkova E."/>
            <person name="Pimenov N."/>
            <person name="Kevbrin V."/>
        </authorList>
    </citation>
    <scope>NUCLEOTIDE SEQUENCE</scope>
    <source>
        <strain evidence="7">Z-710</strain>
    </source>
</reference>
<evidence type="ECO:0000256" key="4">
    <source>
        <dbReference type="ARBA" id="ARBA00046874"/>
    </source>
</evidence>
<dbReference type="Pfam" id="PF03775">
    <property type="entry name" value="MinC_C"/>
    <property type="match status" value="1"/>
</dbReference>
<accession>A0AAU8HWN2</accession>
<dbReference type="RefSeq" id="WP_353894306.1">
    <property type="nucleotide sequence ID" value="NZ_CP159485.1"/>
</dbReference>
<dbReference type="SUPFAM" id="SSF63848">
    <property type="entry name" value="Cell-division inhibitor MinC, C-terminal domain"/>
    <property type="match status" value="1"/>
</dbReference>
<dbReference type="Gene3D" id="2.160.20.70">
    <property type="match status" value="1"/>
</dbReference>
<keyword evidence="3 5" id="KW-0131">Cell cycle</keyword>
<comment type="similarity">
    <text evidence="5">Belongs to the MinC family.</text>
</comment>
<organism evidence="7">
    <name type="scientific">Proteinivorax hydrogeniformans</name>
    <dbReference type="NCBI Taxonomy" id="1826727"/>
    <lineage>
        <taxon>Bacteria</taxon>
        <taxon>Bacillati</taxon>
        <taxon>Bacillota</taxon>
        <taxon>Clostridia</taxon>
        <taxon>Eubacteriales</taxon>
        <taxon>Proteinivoracaceae</taxon>
        <taxon>Proteinivorax</taxon>
    </lineage>
</organism>
<comment type="function">
    <text evidence="5">Cell division inhibitor that blocks the formation of polar Z ring septums. Rapidly oscillates between the poles of the cell to destabilize FtsZ filaments that have formed before they mature into polar Z rings. Prevents FtsZ polymerization.</text>
</comment>
<dbReference type="GO" id="GO:1901891">
    <property type="term" value="P:regulation of cell septum assembly"/>
    <property type="evidence" value="ECO:0007669"/>
    <property type="project" value="InterPro"/>
</dbReference>
<dbReference type="AlphaFoldDB" id="A0AAU8HWN2"/>
<name>A0AAU8HWN2_9FIRM</name>
<dbReference type="InterPro" id="IPR016098">
    <property type="entry name" value="CAP/MinC_C"/>
</dbReference>
<evidence type="ECO:0000259" key="6">
    <source>
        <dbReference type="Pfam" id="PF03775"/>
    </source>
</evidence>
<comment type="subunit">
    <text evidence="4 5">Interacts with MinD and FtsZ.</text>
</comment>
<dbReference type="PANTHER" id="PTHR34108">
    <property type="entry name" value="SEPTUM SITE-DETERMINING PROTEIN MINC"/>
    <property type="match status" value="1"/>
</dbReference>
<reference evidence="7" key="2">
    <citation type="submission" date="2024-06" db="EMBL/GenBank/DDBJ databases">
        <authorList>
            <person name="Petrova K.O."/>
            <person name="Toshchakov S.V."/>
            <person name="Boltjanskaja Y.V."/>
            <person name="Kevbrin V.V."/>
        </authorList>
    </citation>
    <scope>NUCLEOTIDE SEQUENCE</scope>
    <source>
        <strain evidence="7">Z-710</strain>
    </source>
</reference>
<protein>
    <recommendedName>
        <fullName evidence="5">Probable septum site-determining protein MinC</fullName>
    </recommendedName>
</protein>